<dbReference type="EMBL" id="WIGM01001276">
    <property type="protein sequence ID" value="KAF6802351.1"/>
    <property type="molecule type" value="Genomic_DNA"/>
</dbReference>
<gene>
    <name evidence="1" type="ORF">CMUS01_15380</name>
</gene>
<evidence type="ECO:0000313" key="1">
    <source>
        <dbReference type="EMBL" id="KAF6802351.1"/>
    </source>
</evidence>
<comment type="caution">
    <text evidence="1">The sequence shown here is derived from an EMBL/GenBank/DDBJ whole genome shotgun (WGS) entry which is preliminary data.</text>
</comment>
<evidence type="ECO:0000313" key="2">
    <source>
        <dbReference type="Proteomes" id="UP000639643"/>
    </source>
</evidence>
<dbReference type="Proteomes" id="UP000639643">
    <property type="component" value="Unassembled WGS sequence"/>
</dbReference>
<sequence length="91" mass="9806">MAPLTTDMEQSLMSNEPLALAFHGVIYTLEDDSDGSYKELQLESHPSVCSVCERATPRTLDGFMDSTKTSCLSVMDASIIDYHGGRVSGSG</sequence>
<organism evidence="1 2">
    <name type="scientific">Colletotrichum musicola</name>
    <dbReference type="NCBI Taxonomy" id="2175873"/>
    <lineage>
        <taxon>Eukaryota</taxon>
        <taxon>Fungi</taxon>
        <taxon>Dikarya</taxon>
        <taxon>Ascomycota</taxon>
        <taxon>Pezizomycotina</taxon>
        <taxon>Sordariomycetes</taxon>
        <taxon>Hypocreomycetidae</taxon>
        <taxon>Glomerellales</taxon>
        <taxon>Glomerellaceae</taxon>
        <taxon>Colletotrichum</taxon>
        <taxon>Colletotrichum orchidearum species complex</taxon>
    </lineage>
</organism>
<accession>A0A8H6MNJ1</accession>
<protein>
    <submittedName>
        <fullName evidence="1">Uncharacterized protein</fullName>
    </submittedName>
</protein>
<reference evidence="1" key="1">
    <citation type="journal article" date="2020" name="Phytopathology">
        <title>Genome Sequence Resources of Colletotrichum truncatum, C. plurivorum, C. musicola, and C. sojae: Four Species Pathogenic to Soybean (Glycine max).</title>
        <authorList>
            <person name="Rogerio F."/>
            <person name="Boufleur T.R."/>
            <person name="Ciampi-Guillardi M."/>
            <person name="Sukno S.A."/>
            <person name="Thon M.R."/>
            <person name="Massola Junior N.S."/>
            <person name="Baroncelli R."/>
        </authorList>
    </citation>
    <scope>NUCLEOTIDE SEQUENCE</scope>
    <source>
        <strain evidence="1">LFN0074</strain>
    </source>
</reference>
<dbReference type="AlphaFoldDB" id="A0A8H6MNJ1"/>
<keyword evidence="2" id="KW-1185">Reference proteome</keyword>
<proteinExistence type="predicted"/>
<name>A0A8H6MNJ1_9PEZI</name>